<reference evidence="2 3" key="1">
    <citation type="submission" date="2016-07" db="EMBL/GenBank/DDBJ databases">
        <title>Genome analysis of Flavihumibacter stibioxidans YS-17.</title>
        <authorList>
            <person name="Shi K."/>
            <person name="Han Y."/>
            <person name="Wang G."/>
        </authorList>
    </citation>
    <scope>NUCLEOTIDE SEQUENCE [LARGE SCALE GENOMIC DNA]</scope>
    <source>
        <strain evidence="2 3">YS-17</strain>
    </source>
</reference>
<dbReference type="InterPro" id="IPR036691">
    <property type="entry name" value="Endo/exonu/phosph_ase_sf"/>
</dbReference>
<dbReference type="PANTHER" id="PTHR14859">
    <property type="entry name" value="CALCOFLUOR WHITE HYPERSENSITIVE PROTEIN PRECURSOR"/>
    <property type="match status" value="1"/>
</dbReference>
<evidence type="ECO:0000313" key="2">
    <source>
        <dbReference type="EMBL" id="MBC6492982.1"/>
    </source>
</evidence>
<dbReference type="SUPFAM" id="SSF56219">
    <property type="entry name" value="DNase I-like"/>
    <property type="match status" value="1"/>
</dbReference>
<comment type="caution">
    <text evidence="2">The sequence shown here is derived from an EMBL/GenBank/DDBJ whole genome shotgun (WGS) entry which is preliminary data.</text>
</comment>
<dbReference type="EMBL" id="MBUA01000030">
    <property type="protein sequence ID" value="MBC6492982.1"/>
    <property type="molecule type" value="Genomic_DNA"/>
</dbReference>
<dbReference type="Proteomes" id="UP000765802">
    <property type="component" value="Unassembled WGS sequence"/>
</dbReference>
<sequence length="248" mass="28075">MSVGFHGGYAQKMTIMTYNIHHARDMKGTVDIRQIAAVINQYKPDLVALQEVDSVTNRNGKVDQMKELGELTGMYQCFGSNFSYDGGTYGLGILSRYPIKATATYRLPYYKDDPNSESRLMYMAEISLKGNKPIRFATVHLDHKSEDQRIMQVSDMLQKLEKTNSVPTIIAGDFNAVPGAKSIGIMKDRFTQLLETDSSHTFPADKPKLKIDYIFLSAGHRWKMIRQTVIDEPHASDHRPVLGIIRLR</sequence>
<dbReference type="InterPro" id="IPR051916">
    <property type="entry name" value="GPI-anchor_lipid_remodeler"/>
</dbReference>
<dbReference type="PANTHER" id="PTHR14859:SF15">
    <property type="entry name" value="ENDONUCLEASE_EXONUCLEASE_PHOSPHATASE DOMAIN-CONTAINING PROTEIN"/>
    <property type="match status" value="1"/>
</dbReference>
<name>A0ABR7MDF7_9BACT</name>
<protein>
    <recommendedName>
        <fullName evidence="1">Endonuclease/exonuclease/phosphatase domain-containing protein</fullName>
    </recommendedName>
</protein>
<accession>A0ABR7MDF7</accession>
<evidence type="ECO:0000259" key="1">
    <source>
        <dbReference type="Pfam" id="PF03372"/>
    </source>
</evidence>
<evidence type="ECO:0000313" key="3">
    <source>
        <dbReference type="Proteomes" id="UP000765802"/>
    </source>
</evidence>
<dbReference type="Pfam" id="PF03372">
    <property type="entry name" value="Exo_endo_phos"/>
    <property type="match status" value="1"/>
</dbReference>
<gene>
    <name evidence="2" type="ORF">BC349_18150</name>
</gene>
<dbReference type="Gene3D" id="3.60.10.10">
    <property type="entry name" value="Endonuclease/exonuclease/phosphatase"/>
    <property type="match status" value="1"/>
</dbReference>
<keyword evidence="3" id="KW-1185">Reference proteome</keyword>
<feature type="domain" description="Endonuclease/exonuclease/phosphatase" evidence="1">
    <location>
        <begin position="16"/>
        <end position="238"/>
    </location>
</feature>
<dbReference type="InterPro" id="IPR005135">
    <property type="entry name" value="Endo/exonuclease/phosphatase"/>
</dbReference>
<organism evidence="2 3">
    <name type="scientific">Flavihumibacter stibioxidans</name>
    <dbReference type="NCBI Taxonomy" id="1834163"/>
    <lineage>
        <taxon>Bacteria</taxon>
        <taxon>Pseudomonadati</taxon>
        <taxon>Bacteroidota</taxon>
        <taxon>Chitinophagia</taxon>
        <taxon>Chitinophagales</taxon>
        <taxon>Chitinophagaceae</taxon>
        <taxon>Flavihumibacter</taxon>
    </lineage>
</organism>
<proteinExistence type="predicted"/>